<keyword evidence="7" id="KW-0969">Cilium</keyword>
<feature type="domain" description="Flagellar basal body rod protein N-terminal" evidence="5">
    <location>
        <begin position="5"/>
        <end position="35"/>
    </location>
</feature>
<name>A0A6L5YPZ4_9FIRM</name>
<dbReference type="GO" id="GO:0009424">
    <property type="term" value="C:bacterial-type flagellum hook"/>
    <property type="evidence" value="ECO:0007669"/>
    <property type="project" value="TreeGrafter"/>
</dbReference>
<comment type="similarity">
    <text evidence="2 4">Belongs to the flagella basal body rod proteins family.</text>
</comment>
<comment type="function">
    <text evidence="4">A flexible structure which links the flagellar filament to the drive apparatus in the basal body.</text>
</comment>
<evidence type="ECO:0000256" key="1">
    <source>
        <dbReference type="ARBA" id="ARBA00004117"/>
    </source>
</evidence>
<dbReference type="SUPFAM" id="SSF117143">
    <property type="entry name" value="Flagellar hook protein flgE"/>
    <property type="match status" value="1"/>
</dbReference>
<dbReference type="GO" id="GO:0005829">
    <property type="term" value="C:cytosol"/>
    <property type="evidence" value="ECO:0007669"/>
    <property type="project" value="TreeGrafter"/>
</dbReference>
<dbReference type="EMBL" id="VUNI01000007">
    <property type="protein sequence ID" value="MST74554.1"/>
    <property type="molecule type" value="Genomic_DNA"/>
</dbReference>
<comment type="subcellular location">
    <subcellularLocation>
        <location evidence="1 4">Bacterial flagellum basal body</location>
    </subcellularLocation>
</comment>
<keyword evidence="8" id="KW-1185">Reference proteome</keyword>
<evidence type="ECO:0000256" key="4">
    <source>
        <dbReference type="RuleBase" id="RU362116"/>
    </source>
</evidence>
<dbReference type="GO" id="GO:0009425">
    <property type="term" value="C:bacterial-type flagellum basal body"/>
    <property type="evidence" value="ECO:0007669"/>
    <property type="project" value="UniProtKB-SubCell"/>
</dbReference>
<dbReference type="Pfam" id="PF00460">
    <property type="entry name" value="Flg_bb_rod"/>
    <property type="match status" value="1"/>
</dbReference>
<evidence type="ECO:0000259" key="5">
    <source>
        <dbReference type="Pfam" id="PF00460"/>
    </source>
</evidence>
<dbReference type="InterPro" id="IPR001444">
    <property type="entry name" value="Flag_bb_rod_N"/>
</dbReference>
<evidence type="ECO:0000256" key="3">
    <source>
        <dbReference type="ARBA" id="ARBA00023143"/>
    </source>
</evidence>
<protein>
    <recommendedName>
        <fullName evidence="4">Flagellar hook protein FlgE</fullName>
    </recommendedName>
</protein>
<accession>A0A6L5YPZ4</accession>
<dbReference type="InterPro" id="IPR020013">
    <property type="entry name" value="Flagellar_FlgE/F/G"/>
</dbReference>
<dbReference type="Proteomes" id="UP000474024">
    <property type="component" value="Unassembled WGS sequence"/>
</dbReference>
<evidence type="ECO:0000313" key="7">
    <source>
        <dbReference type="EMBL" id="MST74554.1"/>
    </source>
</evidence>
<dbReference type="Pfam" id="PF06429">
    <property type="entry name" value="Flg_bbr_C"/>
    <property type="match status" value="1"/>
</dbReference>
<proteinExistence type="inferred from homology"/>
<organism evidence="7 8">
    <name type="scientific">Roseburia porci</name>
    <dbReference type="NCBI Taxonomy" id="2605790"/>
    <lineage>
        <taxon>Bacteria</taxon>
        <taxon>Bacillati</taxon>
        <taxon>Bacillota</taxon>
        <taxon>Clostridia</taxon>
        <taxon>Lachnospirales</taxon>
        <taxon>Lachnospiraceae</taxon>
        <taxon>Roseburia</taxon>
    </lineage>
</organism>
<dbReference type="InterPro" id="IPR019776">
    <property type="entry name" value="Flagellar_basal_body_rod_CS"/>
</dbReference>
<dbReference type="PROSITE" id="PS00588">
    <property type="entry name" value="FLAGELLA_BB_ROD"/>
    <property type="match status" value="1"/>
</dbReference>
<evidence type="ECO:0000313" key="8">
    <source>
        <dbReference type="Proteomes" id="UP000474024"/>
    </source>
</evidence>
<keyword evidence="7" id="KW-0282">Flagellum</keyword>
<feature type="domain" description="Flagellar basal-body/hook protein C-terminal" evidence="6">
    <location>
        <begin position="402"/>
        <end position="445"/>
    </location>
</feature>
<keyword evidence="3 4" id="KW-0975">Bacterial flagellum</keyword>
<dbReference type="InterPro" id="IPR037925">
    <property type="entry name" value="FlgE/F/G-like"/>
</dbReference>
<dbReference type="RefSeq" id="WP_154429522.1">
    <property type="nucleotide sequence ID" value="NZ_VUNI01000007.1"/>
</dbReference>
<sequence length="447" mass="46864">MMRSLYSAVSGLKTHQTRMDVIGNNIANVNTEAFKSSSVTFSEIMYQTTSSASGGNAAAGIGGINAKQVGLGVTTGSTSINITSAGAAETTGNPFDLKLTDSQSTNFFIVSDGTNTMFTRAGSFYVDGNGYLCMSSTGYTLMGWQVDPTTGNVRKDTVSALQVMSADNQTSAAEATSKSYISGVLDKNDSDVKDKGYTMNLNLYDNLGYSYTAKFAVTAGATEGQFHVSLTDIIDSDSKSIIPQGVTTQQLFGGNADGYDLVYDRDNGVFVSLGGDDQPKDLNMTVLGNKFSNIAIDFSKSKNANNGGTSTLKANRGDSIGDGAGKKLGALTGITVDTDGTIHGSYDNGNTETLGQIAVARFSNASGLEKVGENCYQTTLNSGDFDGIGVAVDTDGSSISTGELEMSNVDLSGQFTDMIVTQRGFQANSRVITTSDTLLEELINLKR</sequence>
<comment type="caution">
    <text evidence="7">The sequence shown here is derived from an EMBL/GenBank/DDBJ whole genome shotgun (WGS) entry which is preliminary data.</text>
</comment>
<dbReference type="GO" id="GO:0071978">
    <property type="term" value="P:bacterial-type flagellum-dependent swarming motility"/>
    <property type="evidence" value="ECO:0007669"/>
    <property type="project" value="TreeGrafter"/>
</dbReference>
<evidence type="ECO:0000259" key="6">
    <source>
        <dbReference type="Pfam" id="PF06429"/>
    </source>
</evidence>
<evidence type="ECO:0000256" key="2">
    <source>
        <dbReference type="ARBA" id="ARBA00009677"/>
    </source>
</evidence>
<dbReference type="AlphaFoldDB" id="A0A6L5YPZ4"/>
<dbReference type="PANTHER" id="PTHR30435:SF1">
    <property type="entry name" value="FLAGELLAR HOOK PROTEIN FLGE"/>
    <property type="match status" value="1"/>
</dbReference>
<keyword evidence="7" id="KW-0966">Cell projection</keyword>
<reference evidence="7 8" key="1">
    <citation type="submission" date="2019-08" db="EMBL/GenBank/DDBJ databases">
        <title>In-depth cultivation of the pig gut microbiome towards novel bacterial diversity and tailored functional studies.</title>
        <authorList>
            <person name="Wylensek D."/>
            <person name="Hitch T.C.A."/>
            <person name="Clavel T."/>
        </authorList>
    </citation>
    <scope>NUCLEOTIDE SEQUENCE [LARGE SCALE GENOMIC DNA]</scope>
    <source>
        <strain evidence="7 8">MUC/MUC-530-WT-4D</strain>
    </source>
</reference>
<gene>
    <name evidence="7" type="ORF">FYJ75_05805</name>
</gene>
<dbReference type="PANTHER" id="PTHR30435">
    <property type="entry name" value="FLAGELLAR PROTEIN"/>
    <property type="match status" value="1"/>
</dbReference>
<dbReference type="NCBIfam" id="TIGR03506">
    <property type="entry name" value="FlgEFG_subfam"/>
    <property type="match status" value="1"/>
</dbReference>
<dbReference type="InterPro" id="IPR010930">
    <property type="entry name" value="Flg_bb/hook_C_dom"/>
</dbReference>